<gene>
    <name evidence="2" type="ORF">ABB37_00927</name>
</gene>
<evidence type="ECO:0000256" key="1">
    <source>
        <dbReference type="SAM" id="MobiDB-lite"/>
    </source>
</evidence>
<dbReference type="AlphaFoldDB" id="A0A0M9GBN3"/>
<feature type="compositionally biased region" description="Low complexity" evidence="1">
    <location>
        <begin position="688"/>
        <end position="702"/>
    </location>
</feature>
<dbReference type="RefSeq" id="XP_015665325.1">
    <property type="nucleotide sequence ID" value="XM_015797317.1"/>
</dbReference>
<protein>
    <submittedName>
        <fullName evidence="2">Uncharacterized protein</fullName>
    </submittedName>
</protein>
<feature type="region of interest" description="Disordered" evidence="1">
    <location>
        <begin position="601"/>
        <end position="634"/>
    </location>
</feature>
<comment type="caution">
    <text evidence="2">The sequence shown here is derived from an EMBL/GenBank/DDBJ whole genome shotgun (WGS) entry which is preliminary data.</text>
</comment>
<evidence type="ECO:0000313" key="2">
    <source>
        <dbReference type="EMBL" id="KPA86886.1"/>
    </source>
</evidence>
<reference evidence="2 3" key="1">
    <citation type="submission" date="2015-07" db="EMBL/GenBank/DDBJ databases">
        <title>High-quality genome of monoxenous trypanosomatid Leptomonas pyrrhocoris.</title>
        <authorList>
            <person name="Flegontov P."/>
            <person name="Butenko A."/>
            <person name="Firsov S."/>
            <person name="Vlcek C."/>
            <person name="Logacheva M.D."/>
            <person name="Field M."/>
            <person name="Filatov D."/>
            <person name="Flegontova O."/>
            <person name="Gerasimov E."/>
            <person name="Jackson A.P."/>
            <person name="Kelly S."/>
            <person name="Opperdoes F."/>
            <person name="O'Reilly A."/>
            <person name="Votypka J."/>
            <person name="Yurchenko V."/>
            <person name="Lukes J."/>
        </authorList>
    </citation>
    <scope>NUCLEOTIDE SEQUENCE [LARGE SCALE GENOMIC DNA]</scope>
    <source>
        <strain evidence="2">H10</strain>
    </source>
</reference>
<feature type="region of interest" description="Disordered" evidence="1">
    <location>
        <begin position="1084"/>
        <end position="1115"/>
    </location>
</feature>
<feature type="compositionally biased region" description="Basic and acidic residues" evidence="1">
    <location>
        <begin position="267"/>
        <end position="276"/>
    </location>
</feature>
<feature type="region of interest" description="Disordered" evidence="1">
    <location>
        <begin position="342"/>
        <end position="365"/>
    </location>
</feature>
<dbReference type="VEuPathDB" id="TriTrypDB:LpyrH10_01_9270"/>
<proteinExistence type="predicted"/>
<organism evidence="2 3">
    <name type="scientific">Leptomonas pyrrhocoris</name>
    <name type="common">Firebug parasite</name>
    <dbReference type="NCBI Taxonomy" id="157538"/>
    <lineage>
        <taxon>Eukaryota</taxon>
        <taxon>Discoba</taxon>
        <taxon>Euglenozoa</taxon>
        <taxon>Kinetoplastea</taxon>
        <taxon>Metakinetoplastina</taxon>
        <taxon>Trypanosomatida</taxon>
        <taxon>Trypanosomatidae</taxon>
        <taxon>Leishmaniinae</taxon>
        <taxon>Leptomonas</taxon>
    </lineage>
</organism>
<feature type="compositionally biased region" description="Low complexity" evidence="1">
    <location>
        <begin position="138"/>
        <end position="150"/>
    </location>
</feature>
<feature type="region of interest" description="Disordered" evidence="1">
    <location>
        <begin position="533"/>
        <end position="562"/>
    </location>
</feature>
<feature type="region of interest" description="Disordered" evidence="1">
    <location>
        <begin position="1052"/>
        <end position="1071"/>
    </location>
</feature>
<dbReference type="GeneID" id="26901224"/>
<feature type="region of interest" description="Disordered" evidence="1">
    <location>
        <begin position="136"/>
        <end position="208"/>
    </location>
</feature>
<feature type="compositionally biased region" description="Polar residues" evidence="1">
    <location>
        <begin position="1085"/>
        <end position="1103"/>
    </location>
</feature>
<accession>A0A0M9GBN3</accession>
<feature type="compositionally biased region" description="Basic and acidic residues" evidence="1">
    <location>
        <begin position="539"/>
        <end position="548"/>
    </location>
</feature>
<feature type="region of interest" description="Disordered" evidence="1">
    <location>
        <begin position="746"/>
        <end position="780"/>
    </location>
</feature>
<sequence length="1231" mass="130753">MSDSDWEVLSTDGDGQLSSQQSSLNATEAVAAEHAADVSGSAAVWQSSHAPPTVDRRTVLTPLCLSTNQTGTRLGVGHTKGFLVFRLAAAKTDASTAAAQESSLPAQSQLILDPQYNVDLLTFSHVRERMRQQRLRHTQQTSATTAAAATMSHVAPHQREEKVEEEELNTPPSVESVISERTTPTMQRATEREENQKEKLANRVSSSSLELDDLGSFLTAAGRAFAQLKRSDAHGDPPAPSARRTKESDGPVSRDTCDVQASEEREEVVGEDHGSAFHESTARMVQHRSPLSPFMATPTPSATTLAPISVLKWGKDEDIAVDVSESSLNDLLRSGIGDSACARRRDHEQKDSASRAEFHHSDVAMEEDEDEENCIGFAGGGVVVMSLLYDQTWLSLVGGGPTPMGAPNEVHFVRDGEPHHQLTMPQPVVKLFLDARLLFVVTTAELRVYTNPLEQNWVCLRQRIPLSASVAARYAAVPLAPVEAEDTATVTAENVPLSVWGAHRFDVDQQLASSTNPSLASASPVSASAAAATTSAPFKGKESHDAPRHTATTAASTPPATCVTLPSIPTVVDYARNLLLLPTGDTCQGFALYRYITSPEPVERREEAADTTGSASATAAQAGTENTTDDNPAAATTGRTVVYLQHIATQQVAHKNPLHNLALYVGWPTATSRLWSTVAERGNTKQPSDSTPSSASSCSTLSGANTTSRSAFERDRSCSGTVTLVAASSEYATRLTLWLLQQDADDRYHQPQPPSSDPSHRDPISGPLPRPGRSDGYNVGGTANTAASFVLLREFRVGLRLTPPKSVIAALPGVSRFMSRAHPSISSSTTTAAPPSIATSARVRADVSQFSSNVSLANANQKGGQERFAWSETEGNSTATSAVAATGSSALPRYAASTSTYRGTVAAWANEAASVVTACASAFPTIEHMQFIGNGAYLLCVHGTDALSVFSTSAPESEQEAKDVTRDRAVAERNRYSRLSIMKEYLPRALSNRLDAYTRQAWSSCSGRLPSFDTGFVPRWLYLWQQDAAAAAAAPAKQSSAGTQSCATALTPQSTTTAATGGSDTNTASRGGRRLFHRLTALVGSRSQQQRQLPAPSSNNTEPVSLAGGTHAQDPLRASPVVSPSMTENALAIRTASPGRCSVSITSSTNAPQLLWGAPLTGLSRCVCIWSASSHHGPHGGDSSRGDSFLGAARRPIVLNCATCEGAFTNVFLFAEDGEVVTSRVLPYEAV</sequence>
<dbReference type="OrthoDB" id="1667587at2759"/>
<dbReference type="EMBL" id="LGTL01000001">
    <property type="protein sequence ID" value="KPA86886.1"/>
    <property type="molecule type" value="Genomic_DNA"/>
</dbReference>
<feature type="compositionally biased region" description="Low complexity" evidence="1">
    <location>
        <begin position="16"/>
        <end position="30"/>
    </location>
</feature>
<dbReference type="OMA" id="AYLLCVH"/>
<feature type="region of interest" description="Disordered" evidence="1">
    <location>
        <begin position="228"/>
        <end position="276"/>
    </location>
</feature>
<feature type="compositionally biased region" description="Basic and acidic residues" evidence="1">
    <location>
        <begin position="342"/>
        <end position="363"/>
    </location>
</feature>
<feature type="compositionally biased region" description="Low complexity" evidence="1">
    <location>
        <begin position="1052"/>
        <end position="1069"/>
    </location>
</feature>
<name>A0A0M9GBN3_LEPPY</name>
<feature type="region of interest" description="Disordered" evidence="1">
    <location>
        <begin position="1"/>
        <end position="30"/>
    </location>
</feature>
<dbReference type="Proteomes" id="UP000037923">
    <property type="component" value="Unassembled WGS sequence"/>
</dbReference>
<feature type="region of interest" description="Disordered" evidence="1">
    <location>
        <begin position="679"/>
        <end position="715"/>
    </location>
</feature>
<keyword evidence="3" id="KW-1185">Reference proteome</keyword>
<feature type="compositionally biased region" description="Basic and acidic residues" evidence="1">
    <location>
        <begin position="189"/>
        <end position="201"/>
    </location>
</feature>
<evidence type="ECO:0000313" key="3">
    <source>
        <dbReference type="Proteomes" id="UP000037923"/>
    </source>
</evidence>
<feature type="compositionally biased region" description="Polar residues" evidence="1">
    <location>
        <begin position="179"/>
        <end position="188"/>
    </location>
</feature>
<feature type="compositionally biased region" description="Low complexity" evidence="1">
    <location>
        <begin position="549"/>
        <end position="561"/>
    </location>
</feature>
<feature type="compositionally biased region" description="Low complexity" evidence="1">
    <location>
        <begin position="610"/>
        <end position="634"/>
    </location>
</feature>